<dbReference type="InterPro" id="IPR020845">
    <property type="entry name" value="AMP-binding_CS"/>
</dbReference>
<feature type="domain" description="AMP-dependent synthetase/ligase" evidence="3">
    <location>
        <begin position="17"/>
        <end position="386"/>
    </location>
</feature>
<dbReference type="Pfam" id="PF00501">
    <property type="entry name" value="AMP-binding"/>
    <property type="match status" value="1"/>
</dbReference>
<dbReference type="SUPFAM" id="SSF56801">
    <property type="entry name" value="Acetyl-CoA synthetase-like"/>
    <property type="match status" value="1"/>
</dbReference>
<protein>
    <submittedName>
        <fullName evidence="5">Fatty acid--CoA ligase</fullName>
    </submittedName>
</protein>
<dbReference type="Pfam" id="PF13193">
    <property type="entry name" value="AMP-binding_C"/>
    <property type="match status" value="1"/>
</dbReference>
<dbReference type="Proteomes" id="UP001143304">
    <property type="component" value="Unassembled WGS sequence"/>
</dbReference>
<dbReference type="InterPro" id="IPR045851">
    <property type="entry name" value="AMP-bd_C_sf"/>
</dbReference>
<name>A0ABT3T6Z3_9GAMM</name>
<comment type="caution">
    <text evidence="5">The sequence shown here is derived from an EMBL/GenBank/DDBJ whole genome shotgun (WGS) entry which is preliminary data.</text>
</comment>
<keyword evidence="6" id="KW-1185">Reference proteome</keyword>
<evidence type="ECO:0000259" key="3">
    <source>
        <dbReference type="Pfam" id="PF00501"/>
    </source>
</evidence>
<sequence>MSDNSASARTLPQVVVDAASRYGSRLAITDGTVQLTYEELDRARIAAAQAFIAAGIEQGDRFAIWAPNIFQWIVAAIGAQSVGAVLVPLNTRYKGSEAAYIIRSSGARMLFTVGDFLGVSYPEMLADQALPELERTVLLDDAAVGGQTWSSFLAAGESVPTEEVTRRAALLTPEDTLDILFTSGTTGNPKGVVTAHGQNIRTFENWSATVGLRSEDNYLIINPFFHSFGYKAGWLAAIIRGAHILPVLSFDLDAVMAQIARDKISMIPGPPTIYQSLLAHPQRGEYDLSSLRLAVTGAAPVPVELVRQMREELGFEVVVTAYGLTETCGVVSICRPDDSAERISHTSGRAMDGVEVMLADRDGNSVADGAVGEILVRGFNVMQGYFNDAQATADALTDDGWLRTGDVGEMDENGYVRITGRIKEMFIVGGFNCYPAEIENTLCDMPGVARAAVIGVPDDRMGEVARAFVVRDGGVQLDEATVIAWARDNMANYKVPRSVVWLDELPMNAGGKVDKAALAGGSAG</sequence>
<dbReference type="InterPro" id="IPR000873">
    <property type="entry name" value="AMP-dep_synth/lig_dom"/>
</dbReference>
<keyword evidence="2 5" id="KW-0436">Ligase</keyword>
<evidence type="ECO:0000259" key="4">
    <source>
        <dbReference type="Pfam" id="PF13193"/>
    </source>
</evidence>
<evidence type="ECO:0000313" key="6">
    <source>
        <dbReference type="Proteomes" id="UP001143304"/>
    </source>
</evidence>
<dbReference type="RefSeq" id="WP_279249295.1">
    <property type="nucleotide sequence ID" value="NZ_SHNO01000001.1"/>
</dbReference>
<evidence type="ECO:0000256" key="2">
    <source>
        <dbReference type="ARBA" id="ARBA00022598"/>
    </source>
</evidence>
<gene>
    <name evidence="5" type="ORF">EYC82_09470</name>
</gene>
<dbReference type="PROSITE" id="PS00455">
    <property type="entry name" value="AMP_BINDING"/>
    <property type="match status" value="1"/>
</dbReference>
<dbReference type="EMBL" id="SHNO01000001">
    <property type="protein sequence ID" value="MCX2977581.1"/>
    <property type="molecule type" value="Genomic_DNA"/>
</dbReference>
<evidence type="ECO:0000256" key="1">
    <source>
        <dbReference type="ARBA" id="ARBA00006432"/>
    </source>
</evidence>
<dbReference type="PANTHER" id="PTHR43201:SF5">
    <property type="entry name" value="MEDIUM-CHAIN ACYL-COA LIGASE ACSF2, MITOCHONDRIAL"/>
    <property type="match status" value="1"/>
</dbReference>
<dbReference type="NCBIfam" id="NF005801">
    <property type="entry name" value="PRK07656.1"/>
    <property type="match status" value="1"/>
</dbReference>
<feature type="domain" description="AMP-binding enzyme C-terminal" evidence="4">
    <location>
        <begin position="437"/>
        <end position="512"/>
    </location>
</feature>
<dbReference type="InterPro" id="IPR025110">
    <property type="entry name" value="AMP-bd_C"/>
</dbReference>
<reference evidence="5" key="1">
    <citation type="submission" date="2019-02" db="EMBL/GenBank/DDBJ databases">
        <authorList>
            <person name="Li S.-H."/>
        </authorList>
    </citation>
    <scope>NUCLEOTIDE SEQUENCE</scope>
    <source>
        <strain evidence="5">IMCC11814</strain>
    </source>
</reference>
<accession>A0ABT3T6Z3</accession>
<dbReference type="InterPro" id="IPR042099">
    <property type="entry name" value="ANL_N_sf"/>
</dbReference>
<evidence type="ECO:0000313" key="5">
    <source>
        <dbReference type="EMBL" id="MCX2977581.1"/>
    </source>
</evidence>
<organism evidence="5 6">
    <name type="scientific">Candidatus Marimicrobium litorale</name>
    <dbReference type="NCBI Taxonomy" id="2518991"/>
    <lineage>
        <taxon>Bacteria</taxon>
        <taxon>Pseudomonadati</taxon>
        <taxon>Pseudomonadota</taxon>
        <taxon>Gammaproteobacteria</taxon>
        <taxon>Cellvibrionales</taxon>
        <taxon>Halieaceae</taxon>
        <taxon>Marimicrobium</taxon>
    </lineage>
</organism>
<comment type="similarity">
    <text evidence="1">Belongs to the ATP-dependent AMP-binding enzyme family.</text>
</comment>
<dbReference type="GO" id="GO:0016874">
    <property type="term" value="F:ligase activity"/>
    <property type="evidence" value="ECO:0007669"/>
    <property type="project" value="UniProtKB-KW"/>
</dbReference>
<dbReference type="Gene3D" id="3.40.50.12780">
    <property type="entry name" value="N-terminal domain of ligase-like"/>
    <property type="match status" value="1"/>
</dbReference>
<dbReference type="PANTHER" id="PTHR43201">
    <property type="entry name" value="ACYL-COA SYNTHETASE"/>
    <property type="match status" value="1"/>
</dbReference>
<proteinExistence type="inferred from homology"/>
<dbReference type="Gene3D" id="3.30.300.30">
    <property type="match status" value="1"/>
</dbReference>